<organism evidence="4 5">
    <name type="scientific">Rubritalea tangerina</name>
    <dbReference type="NCBI Taxonomy" id="430798"/>
    <lineage>
        <taxon>Bacteria</taxon>
        <taxon>Pseudomonadati</taxon>
        <taxon>Verrucomicrobiota</taxon>
        <taxon>Verrucomicrobiia</taxon>
        <taxon>Verrucomicrobiales</taxon>
        <taxon>Rubritaleaceae</taxon>
        <taxon>Rubritalea</taxon>
    </lineage>
</organism>
<accession>A0ABW4Z605</accession>
<dbReference type="GO" id="GO:0004725">
    <property type="term" value="F:protein tyrosine phosphatase activity"/>
    <property type="evidence" value="ECO:0007669"/>
    <property type="project" value="UniProtKB-EC"/>
</dbReference>
<protein>
    <submittedName>
        <fullName evidence="4">Low molecular weight protein-tyrosine-phosphatase</fullName>
        <ecNumber evidence="4">3.1.3.48</ecNumber>
    </submittedName>
</protein>
<dbReference type="CDD" id="cd16343">
    <property type="entry name" value="LMWPTP"/>
    <property type="match status" value="1"/>
</dbReference>
<dbReference type="PANTHER" id="PTHR47439">
    <property type="entry name" value="LOW MOLECULAR WEIGHT PHOSPHOTYROSINE PROTEIN PHOSPHATASE-RELATED"/>
    <property type="match status" value="1"/>
</dbReference>
<dbReference type="Gene3D" id="3.40.50.2300">
    <property type="match status" value="1"/>
</dbReference>
<reference evidence="5" key="1">
    <citation type="journal article" date="2019" name="Int. J. Syst. Evol. Microbiol.">
        <title>The Global Catalogue of Microorganisms (GCM) 10K type strain sequencing project: providing services to taxonomists for standard genome sequencing and annotation.</title>
        <authorList>
            <consortium name="The Broad Institute Genomics Platform"/>
            <consortium name="The Broad Institute Genome Sequencing Center for Infectious Disease"/>
            <person name="Wu L."/>
            <person name="Ma J."/>
        </authorList>
    </citation>
    <scope>NUCLEOTIDE SEQUENCE [LARGE SCALE GENOMIC DNA]</scope>
    <source>
        <strain evidence="5">CCUG 57942</strain>
    </source>
</reference>
<dbReference type="SMART" id="SM00226">
    <property type="entry name" value="LMWPc"/>
    <property type="match status" value="1"/>
</dbReference>
<evidence type="ECO:0000259" key="3">
    <source>
        <dbReference type="SMART" id="SM00226"/>
    </source>
</evidence>
<dbReference type="RefSeq" id="WP_377091268.1">
    <property type="nucleotide sequence ID" value="NZ_JBHSJL010000014.1"/>
</dbReference>
<keyword evidence="2 4" id="KW-0378">Hydrolase</keyword>
<evidence type="ECO:0000256" key="2">
    <source>
        <dbReference type="ARBA" id="ARBA00022801"/>
    </source>
</evidence>
<dbReference type="InterPro" id="IPR023485">
    <property type="entry name" value="Ptyr_pPase"/>
</dbReference>
<dbReference type="EC" id="3.1.3.48" evidence="4"/>
<dbReference type="EMBL" id="JBHUJB010000005">
    <property type="protein sequence ID" value="MFD2157368.1"/>
    <property type="molecule type" value="Genomic_DNA"/>
</dbReference>
<gene>
    <name evidence="4" type="ORF">ACFSW8_00480</name>
</gene>
<feature type="domain" description="Phosphotyrosine protein phosphatase I" evidence="3">
    <location>
        <begin position="1"/>
        <end position="150"/>
    </location>
</feature>
<dbReference type="InterPro" id="IPR036196">
    <property type="entry name" value="Ptyr_pPase_sf"/>
</dbReference>
<dbReference type="Proteomes" id="UP001597389">
    <property type="component" value="Unassembled WGS sequence"/>
</dbReference>
<keyword evidence="5" id="KW-1185">Reference proteome</keyword>
<evidence type="ECO:0000313" key="4">
    <source>
        <dbReference type="EMBL" id="MFD2157368.1"/>
    </source>
</evidence>
<dbReference type="PRINTS" id="PR00719">
    <property type="entry name" value="LMWPTPASE"/>
</dbReference>
<sequence length="156" mass="17566">MKILFVCLGNICRSPAGENVLRHILTQQHLTDRCSIDSAGTAAWHTGKGPDARMTTTLQKRGIPVTGKARQITPADLESFDLILTMDDENYHNVLKLKPSDAQRQKIQKFTCYCQHHSQSEVPDPYYGGQDGFDLVVDMLEDGCQELIQRFLTSRD</sequence>
<dbReference type="Pfam" id="PF01451">
    <property type="entry name" value="LMWPc"/>
    <property type="match status" value="1"/>
</dbReference>
<comment type="caution">
    <text evidence="4">The sequence shown here is derived from an EMBL/GenBank/DDBJ whole genome shotgun (WGS) entry which is preliminary data.</text>
</comment>
<dbReference type="SUPFAM" id="SSF52788">
    <property type="entry name" value="Phosphotyrosine protein phosphatases I"/>
    <property type="match status" value="1"/>
</dbReference>
<dbReference type="PANTHER" id="PTHR47439:SF1">
    <property type="entry name" value="ACID PHOSPHATASE"/>
    <property type="match status" value="1"/>
</dbReference>
<name>A0ABW4Z605_9BACT</name>
<comment type="similarity">
    <text evidence="1">Belongs to the low molecular weight phosphotyrosine protein phosphatase family.</text>
</comment>
<dbReference type="InterPro" id="IPR052995">
    <property type="entry name" value="LMW-PTP"/>
</dbReference>
<proteinExistence type="inferred from homology"/>
<dbReference type="InterPro" id="IPR017867">
    <property type="entry name" value="Tyr_phospatase_low_mol_wt"/>
</dbReference>
<evidence type="ECO:0000313" key="5">
    <source>
        <dbReference type="Proteomes" id="UP001597389"/>
    </source>
</evidence>
<evidence type="ECO:0000256" key="1">
    <source>
        <dbReference type="ARBA" id="ARBA00011063"/>
    </source>
</evidence>